<dbReference type="Proteomes" id="UP001434883">
    <property type="component" value="Unassembled WGS sequence"/>
</dbReference>
<dbReference type="EMBL" id="JAHRIN010034164">
    <property type="protein sequence ID" value="MEQ2203082.1"/>
    <property type="molecule type" value="Genomic_DNA"/>
</dbReference>
<proteinExistence type="predicted"/>
<evidence type="ECO:0000313" key="2">
    <source>
        <dbReference type="EMBL" id="MEQ2203082.1"/>
    </source>
</evidence>
<comment type="caution">
    <text evidence="2">The sequence shown here is derived from an EMBL/GenBank/DDBJ whole genome shotgun (WGS) entry which is preliminary data.</text>
</comment>
<accession>A0ABV0R5W7</accession>
<feature type="region of interest" description="Disordered" evidence="1">
    <location>
        <begin position="1"/>
        <end position="24"/>
    </location>
</feature>
<reference evidence="2 3" key="1">
    <citation type="submission" date="2021-06" db="EMBL/GenBank/DDBJ databases">
        <authorList>
            <person name="Palmer J.M."/>
        </authorList>
    </citation>
    <scope>NUCLEOTIDE SEQUENCE [LARGE SCALE GENOMIC DNA]</scope>
    <source>
        <strain evidence="2 3">XC_2019</strain>
        <tissue evidence="2">Muscle</tissue>
    </source>
</reference>
<keyword evidence="3" id="KW-1185">Reference proteome</keyword>
<evidence type="ECO:0000256" key="1">
    <source>
        <dbReference type="SAM" id="MobiDB-lite"/>
    </source>
</evidence>
<feature type="non-terminal residue" evidence="2">
    <location>
        <position position="1"/>
    </location>
</feature>
<sequence length="96" mass="9991">QLPKTTKAGLVLAPDQKEGLSSSHTATENIYTAGTLEPWGRAALLPRPVLGLEGRAGQGGGDQVLLGVCKSSTEVAKCNNCSKSHVVFSSTLILMK</sequence>
<organism evidence="2 3">
    <name type="scientific">Xenoophorus captivus</name>
    <dbReference type="NCBI Taxonomy" id="1517983"/>
    <lineage>
        <taxon>Eukaryota</taxon>
        <taxon>Metazoa</taxon>
        <taxon>Chordata</taxon>
        <taxon>Craniata</taxon>
        <taxon>Vertebrata</taxon>
        <taxon>Euteleostomi</taxon>
        <taxon>Actinopterygii</taxon>
        <taxon>Neopterygii</taxon>
        <taxon>Teleostei</taxon>
        <taxon>Neoteleostei</taxon>
        <taxon>Acanthomorphata</taxon>
        <taxon>Ovalentaria</taxon>
        <taxon>Atherinomorphae</taxon>
        <taxon>Cyprinodontiformes</taxon>
        <taxon>Goodeidae</taxon>
        <taxon>Xenoophorus</taxon>
    </lineage>
</organism>
<protein>
    <submittedName>
        <fullName evidence="2">Uncharacterized protein</fullName>
    </submittedName>
</protein>
<name>A0ABV0R5W7_9TELE</name>
<gene>
    <name evidence="2" type="ORF">XENOCAPTIV_024081</name>
</gene>
<evidence type="ECO:0000313" key="3">
    <source>
        <dbReference type="Proteomes" id="UP001434883"/>
    </source>
</evidence>